<dbReference type="EMBL" id="KE525421">
    <property type="protein sequence ID" value="KFB53710.1"/>
    <property type="molecule type" value="Genomic_DNA"/>
</dbReference>
<feature type="chain" id="PRO_5010760070" evidence="1">
    <location>
        <begin position="24"/>
        <end position="71"/>
    </location>
</feature>
<dbReference type="Proteomes" id="UP000030765">
    <property type="component" value="Unassembled WGS sequence"/>
</dbReference>
<reference evidence="3" key="2">
    <citation type="submission" date="2020-05" db="UniProtKB">
        <authorList>
            <consortium name="EnsemblMetazoa"/>
        </authorList>
    </citation>
    <scope>IDENTIFICATION</scope>
</reference>
<organism evidence="2">
    <name type="scientific">Anopheles sinensis</name>
    <name type="common">Mosquito</name>
    <dbReference type="NCBI Taxonomy" id="74873"/>
    <lineage>
        <taxon>Eukaryota</taxon>
        <taxon>Metazoa</taxon>
        <taxon>Ecdysozoa</taxon>
        <taxon>Arthropoda</taxon>
        <taxon>Hexapoda</taxon>
        <taxon>Insecta</taxon>
        <taxon>Pterygota</taxon>
        <taxon>Neoptera</taxon>
        <taxon>Endopterygota</taxon>
        <taxon>Diptera</taxon>
        <taxon>Nematocera</taxon>
        <taxon>Culicoidea</taxon>
        <taxon>Culicidae</taxon>
        <taxon>Anophelinae</taxon>
        <taxon>Anopheles</taxon>
    </lineage>
</organism>
<accession>A0A084WU16</accession>
<name>A0A084WU16_ANOSI</name>
<feature type="signal peptide" evidence="1">
    <location>
        <begin position="1"/>
        <end position="23"/>
    </location>
</feature>
<dbReference type="EMBL" id="ATLV01026990">
    <property type="status" value="NOT_ANNOTATED_CDS"/>
    <property type="molecule type" value="Genomic_DNA"/>
</dbReference>
<evidence type="ECO:0000313" key="2">
    <source>
        <dbReference type="EMBL" id="KFB53710.1"/>
    </source>
</evidence>
<keyword evidence="1" id="KW-0732">Signal</keyword>
<evidence type="ECO:0000256" key="1">
    <source>
        <dbReference type="SAM" id="SignalP"/>
    </source>
</evidence>
<evidence type="ECO:0000313" key="3">
    <source>
        <dbReference type="EnsemblMetazoa" id="ASIC022086-PA"/>
    </source>
</evidence>
<dbReference type="AlphaFoldDB" id="A0A084WU16"/>
<proteinExistence type="predicted"/>
<evidence type="ECO:0000313" key="4">
    <source>
        <dbReference type="Proteomes" id="UP000030765"/>
    </source>
</evidence>
<protein>
    <submittedName>
        <fullName evidence="2 3">Peptide synthetase</fullName>
    </submittedName>
</protein>
<reference evidence="2 4" key="1">
    <citation type="journal article" date="2014" name="BMC Genomics">
        <title>Genome sequence of Anopheles sinensis provides insight into genetics basis of mosquito competence for malaria parasites.</title>
        <authorList>
            <person name="Zhou D."/>
            <person name="Zhang D."/>
            <person name="Ding G."/>
            <person name="Shi L."/>
            <person name="Hou Q."/>
            <person name="Ye Y."/>
            <person name="Xu Y."/>
            <person name="Zhou H."/>
            <person name="Xiong C."/>
            <person name="Li S."/>
            <person name="Yu J."/>
            <person name="Hong S."/>
            <person name="Yu X."/>
            <person name="Zou P."/>
            <person name="Chen C."/>
            <person name="Chang X."/>
            <person name="Wang W."/>
            <person name="Lv Y."/>
            <person name="Sun Y."/>
            <person name="Ma L."/>
            <person name="Shen B."/>
            <person name="Zhu C."/>
        </authorList>
    </citation>
    <scope>NUCLEOTIDE SEQUENCE [LARGE SCALE GENOMIC DNA]</scope>
</reference>
<dbReference type="EnsemblMetazoa" id="ASIC022086-RA">
    <property type="protein sequence ID" value="ASIC022086-PA"/>
    <property type="gene ID" value="ASIC022086"/>
</dbReference>
<gene>
    <name evidence="2" type="ORF">ZHAS_00022086</name>
</gene>
<keyword evidence="4" id="KW-1185">Reference proteome</keyword>
<sequence length="71" mass="7836">MGPLPHKVYIAALVLLSPGCGIASSGGHAHFRGRRPKTMWHGVMVIHHTLLSPQGKLVRRCSVFDRRDLLV</sequence>
<dbReference type="VEuPathDB" id="VectorBase:ASIC022086"/>